<gene>
    <name evidence="1" type="ORF">SAMN05443665_106722</name>
</gene>
<dbReference type="RefSeq" id="WP_089330997.1">
    <property type="nucleotide sequence ID" value="NZ_FZOR01000067.1"/>
</dbReference>
<keyword evidence="2" id="KW-1185">Reference proteome</keyword>
<proteinExistence type="predicted"/>
<organism evidence="1 2">
    <name type="scientific">Actinomadura meyerae</name>
    <dbReference type="NCBI Taxonomy" id="240840"/>
    <lineage>
        <taxon>Bacteria</taxon>
        <taxon>Bacillati</taxon>
        <taxon>Actinomycetota</taxon>
        <taxon>Actinomycetes</taxon>
        <taxon>Streptosporangiales</taxon>
        <taxon>Thermomonosporaceae</taxon>
        <taxon>Actinomadura</taxon>
    </lineage>
</organism>
<reference evidence="1 2" key="1">
    <citation type="submission" date="2017-06" db="EMBL/GenBank/DDBJ databases">
        <authorList>
            <person name="Kim H.J."/>
            <person name="Triplett B.A."/>
        </authorList>
    </citation>
    <scope>NUCLEOTIDE SEQUENCE [LARGE SCALE GENOMIC DNA]</scope>
    <source>
        <strain evidence="1 2">DSM 44715</strain>
    </source>
</reference>
<name>A0A239P5P7_9ACTN</name>
<evidence type="ECO:0000313" key="1">
    <source>
        <dbReference type="EMBL" id="SNT61984.1"/>
    </source>
</evidence>
<sequence>MTDPNRSTGDPVESGLAVLRVEALLGAAYAAVVRAQAQAALEAVAVIDRVGFATGADGSKTARVFEFAFHRHELDPEAITADSAHGSPARTSQVEVSVPLLSLITPPSLIIDEAEIDLALEVVGHDQPPHDTGTEDTSTPPAVIHARVAAGDDATLKVRSRLKQVPAGGTARIHQLLDTAVSDLGHLDQANQIAHYRDQAARLLQRLSALVGPLSSQRNPGPREWTAMDGLLEDISEALEFGAPGEVLRAQTEELDAELRRMGDEDDPLVQQFRAALDALRAVVERLAPFMTEDRPAQPE</sequence>
<evidence type="ECO:0008006" key="3">
    <source>
        <dbReference type="Google" id="ProtNLM"/>
    </source>
</evidence>
<dbReference type="AlphaFoldDB" id="A0A239P5P7"/>
<dbReference type="Pfam" id="PF11655">
    <property type="entry name" value="DUF2589"/>
    <property type="match status" value="1"/>
</dbReference>
<dbReference type="InterPro" id="IPR024510">
    <property type="entry name" value="DUF2589"/>
</dbReference>
<dbReference type="Proteomes" id="UP000198318">
    <property type="component" value="Unassembled WGS sequence"/>
</dbReference>
<accession>A0A239P5P7</accession>
<dbReference type="EMBL" id="FZOR01000067">
    <property type="protein sequence ID" value="SNT61984.1"/>
    <property type="molecule type" value="Genomic_DNA"/>
</dbReference>
<evidence type="ECO:0000313" key="2">
    <source>
        <dbReference type="Proteomes" id="UP000198318"/>
    </source>
</evidence>
<protein>
    <recommendedName>
        <fullName evidence="3">DUF2589 domain-containing protein</fullName>
    </recommendedName>
</protein>